<feature type="transmembrane region" description="Helical" evidence="1">
    <location>
        <begin position="296"/>
        <end position="318"/>
    </location>
</feature>
<dbReference type="PIRSF" id="PIRSF037259">
    <property type="entry name" value="EcsB_ABC"/>
    <property type="match status" value="1"/>
</dbReference>
<reference evidence="2 3" key="1">
    <citation type="journal article" date="2015" name="Genome Announc.">
        <title>Expanding the biotechnology potential of lactobacilli through comparative genomics of 213 strains and associated genera.</title>
        <authorList>
            <person name="Sun Z."/>
            <person name="Harris H.M."/>
            <person name="McCann A."/>
            <person name="Guo C."/>
            <person name="Argimon S."/>
            <person name="Zhang W."/>
            <person name="Yang X."/>
            <person name="Jeffery I.B."/>
            <person name="Cooney J.C."/>
            <person name="Kagawa T.F."/>
            <person name="Liu W."/>
            <person name="Song Y."/>
            <person name="Salvetti E."/>
            <person name="Wrobel A."/>
            <person name="Rasinkangas P."/>
            <person name="Parkhill J."/>
            <person name="Rea M.C."/>
            <person name="O'Sullivan O."/>
            <person name="Ritari J."/>
            <person name="Douillard F.P."/>
            <person name="Paul Ross R."/>
            <person name="Yang R."/>
            <person name="Briner A.E."/>
            <person name="Felis G.E."/>
            <person name="de Vos W.M."/>
            <person name="Barrangou R."/>
            <person name="Klaenhammer T.R."/>
            <person name="Caufield P.W."/>
            <person name="Cui Y."/>
            <person name="Zhang H."/>
            <person name="O'Toole P.W."/>
        </authorList>
    </citation>
    <scope>NUCLEOTIDE SEQUENCE [LARGE SCALE GENOMIC DNA]</scope>
    <source>
        <strain evidence="2 3">DSM 18001</strain>
    </source>
</reference>
<evidence type="ECO:0000313" key="3">
    <source>
        <dbReference type="Proteomes" id="UP000051859"/>
    </source>
</evidence>
<dbReference type="PATRIC" id="fig|331679.3.peg.1298"/>
<dbReference type="Pfam" id="PF05975">
    <property type="entry name" value="EcsB"/>
    <property type="match status" value="1"/>
</dbReference>
<feature type="transmembrane region" description="Helical" evidence="1">
    <location>
        <begin position="344"/>
        <end position="363"/>
    </location>
</feature>
<keyword evidence="1" id="KW-0812">Transmembrane</keyword>
<sequence>MNEIWNDRSKKYQKMILKYLRYVLNDHLVLALLFFVGGLGLAYSNWLKTLEPGLWYLKPLLFLVLGMLTMVGQPILLLEEPDKIFLMAQEKNIQIYLKRSIRRSLFSAMLPLLVGSVLIFPLLALEFHNLLVVGILIFSTLIGLFTNILTDYQMLFYGKNLKLIKQVLVIALIGIGVAFSPILGVIGLIGIFIFNLSLLGKIFKQGSFYWNKAIKVESNRMNRLYHFFSLFTTVKNIQPRVKRRKYADGIINFLSRKDTTFTYLYSRIIIRSGSQGNLMLRLLLLGALIEGFSNEILLKVLIGAVTTYLIVIQMVDVYRPVHENIFVRIYPINIENQEKDLLSVMKRIILISAIFLTAIGLISNHSLEFILGSVMAQLAIAIVLLKWFVPRYIKKLKN</sequence>
<protein>
    <submittedName>
        <fullName evidence="2">ABC transporter permease</fullName>
    </submittedName>
</protein>
<feature type="transmembrane region" description="Helical" evidence="1">
    <location>
        <begin position="130"/>
        <end position="149"/>
    </location>
</feature>
<feature type="transmembrane region" description="Helical" evidence="1">
    <location>
        <begin position="55"/>
        <end position="78"/>
    </location>
</feature>
<feature type="transmembrane region" description="Helical" evidence="1">
    <location>
        <begin position="20"/>
        <end position="43"/>
    </location>
</feature>
<dbReference type="RefSeq" id="WP_057802016.1">
    <property type="nucleotide sequence ID" value="NZ_JQBX01000004.1"/>
</dbReference>
<keyword evidence="3" id="KW-1185">Reference proteome</keyword>
<proteinExistence type="predicted"/>
<dbReference type="Proteomes" id="UP000051859">
    <property type="component" value="Unassembled WGS sequence"/>
</dbReference>
<feature type="transmembrane region" description="Helical" evidence="1">
    <location>
        <begin position="369"/>
        <end position="389"/>
    </location>
</feature>
<gene>
    <name evidence="2" type="ORF">IV81_GL001271</name>
</gene>
<keyword evidence="1" id="KW-1133">Transmembrane helix</keyword>
<feature type="transmembrane region" description="Helical" evidence="1">
    <location>
        <begin position="105"/>
        <end position="124"/>
    </location>
</feature>
<evidence type="ECO:0000256" key="1">
    <source>
        <dbReference type="SAM" id="Phobius"/>
    </source>
</evidence>
<accession>A0A0R2L5U4</accession>
<organism evidence="2 3">
    <name type="scientific">Pediococcus stilesii</name>
    <dbReference type="NCBI Taxonomy" id="331679"/>
    <lineage>
        <taxon>Bacteria</taxon>
        <taxon>Bacillati</taxon>
        <taxon>Bacillota</taxon>
        <taxon>Bacilli</taxon>
        <taxon>Lactobacillales</taxon>
        <taxon>Lactobacillaceae</taxon>
        <taxon>Pediococcus</taxon>
    </lineage>
</organism>
<evidence type="ECO:0000313" key="2">
    <source>
        <dbReference type="EMBL" id="KRN94634.1"/>
    </source>
</evidence>
<comment type="caution">
    <text evidence="2">The sequence shown here is derived from an EMBL/GenBank/DDBJ whole genome shotgun (WGS) entry which is preliminary data.</text>
</comment>
<feature type="transmembrane region" description="Helical" evidence="1">
    <location>
        <begin position="169"/>
        <end position="194"/>
    </location>
</feature>
<dbReference type="InterPro" id="IPR010288">
    <property type="entry name" value="EcsB_ABC"/>
</dbReference>
<name>A0A0R2L5U4_9LACO</name>
<keyword evidence="1" id="KW-0472">Membrane</keyword>
<dbReference type="STRING" id="331679.IV81_GL001271"/>
<dbReference type="EMBL" id="JQBX01000004">
    <property type="protein sequence ID" value="KRN94634.1"/>
    <property type="molecule type" value="Genomic_DNA"/>
</dbReference>
<dbReference type="AlphaFoldDB" id="A0A0R2L5U4"/>
<dbReference type="GO" id="GO:0016020">
    <property type="term" value="C:membrane"/>
    <property type="evidence" value="ECO:0007669"/>
    <property type="project" value="InterPro"/>
</dbReference>